<reference evidence="3" key="2">
    <citation type="submission" date="2023-01" db="EMBL/GenBank/DDBJ databases">
        <title>Draft genome sequence of Devosia yakushimensis strain NBRC 103855.</title>
        <authorList>
            <person name="Sun Q."/>
            <person name="Mori K."/>
        </authorList>
    </citation>
    <scope>NUCLEOTIDE SEQUENCE</scope>
    <source>
        <strain evidence="3">NBRC 103855</strain>
    </source>
</reference>
<keyword evidence="1" id="KW-0378">Hydrolase</keyword>
<dbReference type="InterPro" id="IPR051340">
    <property type="entry name" value="Haloalkane_dehalogenase"/>
</dbReference>
<dbReference type="PANTHER" id="PTHR42977:SF3">
    <property type="entry name" value="AB HYDROLASE-1 DOMAIN-CONTAINING PROTEIN"/>
    <property type="match status" value="1"/>
</dbReference>
<dbReference type="PANTHER" id="PTHR42977">
    <property type="entry name" value="HYDROLASE-RELATED"/>
    <property type="match status" value="1"/>
</dbReference>
<evidence type="ECO:0000313" key="3">
    <source>
        <dbReference type="EMBL" id="GLQ08713.1"/>
    </source>
</evidence>
<sequence length="299" mass="33674">MTEIQSRTSEQPFAEKKYKDIHGHRMAYIDEGQGPAIVFQHGNPTSSYLWRNVMPHLKNMGRLIAADFMGMGDSEKLGASLGRSRYSFEEQRKYLHGLWDQLDLGDNVILVLHDTGSMFGFDWANQNRGRVQGIAYMESIVMPLRVTDFPVYVQEALRSATPETMEASLQDLGFLEGFLLGAREFSAIEQAHYRKPFLVPGEDRRPMISFDLPVGGYPENTAAIVEAYSTWLAESSIPKLLINADPGYLLRDRLLDFAQSWPNQTEATVKGAHYVQETSPDEVGLAIAEFVRKLRAHAA</sequence>
<dbReference type="InterPro" id="IPR000073">
    <property type="entry name" value="AB_hydrolase_1"/>
</dbReference>
<comment type="caution">
    <text evidence="3">The sequence shown here is derived from an EMBL/GenBank/DDBJ whole genome shotgun (WGS) entry which is preliminary data.</text>
</comment>
<proteinExistence type="predicted"/>
<dbReference type="InterPro" id="IPR029058">
    <property type="entry name" value="AB_hydrolase_fold"/>
</dbReference>
<gene>
    <name evidence="3" type="primary">dhaA</name>
    <name evidence="3" type="ORF">GCM10007913_06450</name>
</gene>
<feature type="domain" description="AB hydrolase-1" evidence="2">
    <location>
        <begin position="35"/>
        <end position="280"/>
    </location>
</feature>
<dbReference type="Gene3D" id="3.40.50.1820">
    <property type="entry name" value="alpha/beta hydrolase"/>
    <property type="match status" value="1"/>
</dbReference>
<keyword evidence="4" id="KW-1185">Reference proteome</keyword>
<dbReference type="Pfam" id="PF00561">
    <property type="entry name" value="Abhydrolase_1"/>
    <property type="match status" value="1"/>
</dbReference>
<dbReference type="NCBIfam" id="NF002938">
    <property type="entry name" value="PRK03592.1"/>
    <property type="match status" value="1"/>
</dbReference>
<reference evidence="3" key="1">
    <citation type="journal article" date="2014" name="Int. J. Syst. Evol. Microbiol.">
        <title>Complete genome of a new Firmicutes species belonging to the dominant human colonic microbiota ('Ruminococcus bicirculans') reveals two chromosomes and a selective capacity to utilize plant glucans.</title>
        <authorList>
            <consortium name="NISC Comparative Sequencing Program"/>
            <person name="Wegmann U."/>
            <person name="Louis P."/>
            <person name="Goesmann A."/>
            <person name="Henrissat B."/>
            <person name="Duncan S.H."/>
            <person name="Flint H.J."/>
        </authorList>
    </citation>
    <scope>NUCLEOTIDE SEQUENCE</scope>
    <source>
        <strain evidence="3">NBRC 103855</strain>
    </source>
</reference>
<evidence type="ECO:0000256" key="1">
    <source>
        <dbReference type="ARBA" id="ARBA00022801"/>
    </source>
</evidence>
<organism evidence="3 4">
    <name type="scientific">Devosia yakushimensis</name>
    <dbReference type="NCBI Taxonomy" id="470028"/>
    <lineage>
        <taxon>Bacteria</taxon>
        <taxon>Pseudomonadati</taxon>
        <taxon>Pseudomonadota</taxon>
        <taxon>Alphaproteobacteria</taxon>
        <taxon>Hyphomicrobiales</taxon>
        <taxon>Devosiaceae</taxon>
        <taxon>Devosia</taxon>
    </lineage>
</organism>
<evidence type="ECO:0000259" key="2">
    <source>
        <dbReference type="Pfam" id="PF00561"/>
    </source>
</evidence>
<accession>A0ABQ5UAQ7</accession>
<dbReference type="RefSeq" id="WP_284387860.1">
    <property type="nucleotide sequence ID" value="NZ_BSNG01000001.1"/>
</dbReference>
<dbReference type="Proteomes" id="UP001161406">
    <property type="component" value="Unassembled WGS sequence"/>
</dbReference>
<protein>
    <submittedName>
        <fullName evidence="3">Haloalkane dehalogenase 3</fullName>
    </submittedName>
</protein>
<evidence type="ECO:0000313" key="4">
    <source>
        <dbReference type="Proteomes" id="UP001161406"/>
    </source>
</evidence>
<dbReference type="EMBL" id="BSNG01000001">
    <property type="protein sequence ID" value="GLQ08713.1"/>
    <property type="molecule type" value="Genomic_DNA"/>
</dbReference>
<dbReference type="SUPFAM" id="SSF53474">
    <property type="entry name" value="alpha/beta-Hydrolases"/>
    <property type="match status" value="1"/>
</dbReference>
<name>A0ABQ5UAQ7_9HYPH</name>